<evidence type="ECO:0000313" key="3">
    <source>
        <dbReference type="Proteomes" id="UP000472372"/>
    </source>
</evidence>
<accession>A0A6S6WIF1</accession>
<name>A0A6S6WIF1_9PLEO</name>
<reference evidence="2" key="1">
    <citation type="submission" date="2021-02" db="EMBL/GenBank/DDBJ databases">
        <authorList>
            <person name="Syme A R."/>
            <person name="Syme A R."/>
            <person name="Moolhuijzen P."/>
        </authorList>
    </citation>
    <scope>NUCLEOTIDE SEQUENCE</scope>
    <source>
        <strain evidence="2">W1-1</strain>
    </source>
</reference>
<sequence>MRCLHIRKLKSSLQDYQYIHSPEMSTDSSSNRSRGVSALVGRVLLGCLQGDGNTSLHASRLLNIREPDLPASAPSAGASPEANFASRIIKDEVTPVVDLEGATLLVLADGLDTGGVADVALAHAAAVNVQLERGVEGVDVDGAVLLVECKGGVVDVVDDVLAVAVDGAGLVGLIGAVDDEATFCGLDGAVLDGGAGSHRHQTEDVVGPRAREGGRSLGKGGGEGGHGGGGGGGGELHVDGVEVVLLKCGSGSCSV</sequence>
<organism evidence="2 3">
    <name type="scientific">Pyrenophora teres f. teres</name>
    <dbReference type="NCBI Taxonomy" id="97479"/>
    <lineage>
        <taxon>Eukaryota</taxon>
        <taxon>Fungi</taxon>
        <taxon>Dikarya</taxon>
        <taxon>Ascomycota</taxon>
        <taxon>Pezizomycotina</taxon>
        <taxon>Dothideomycetes</taxon>
        <taxon>Pleosporomycetidae</taxon>
        <taxon>Pleosporales</taxon>
        <taxon>Pleosporineae</taxon>
        <taxon>Pleosporaceae</taxon>
        <taxon>Pyrenophora</taxon>
    </lineage>
</organism>
<dbReference type="AlphaFoldDB" id="A0A6S6WIF1"/>
<gene>
    <name evidence="2" type="ORF">PTTW11_09858</name>
</gene>
<dbReference type="EMBL" id="HG992985">
    <property type="protein sequence ID" value="CAE7208557.1"/>
    <property type="molecule type" value="Genomic_DNA"/>
</dbReference>
<dbReference type="Proteomes" id="UP000472372">
    <property type="component" value="Chromosome 9"/>
</dbReference>
<evidence type="ECO:0000313" key="2">
    <source>
        <dbReference type="EMBL" id="CAE7208557.1"/>
    </source>
</evidence>
<proteinExistence type="predicted"/>
<evidence type="ECO:0000256" key="1">
    <source>
        <dbReference type="SAM" id="MobiDB-lite"/>
    </source>
</evidence>
<protein>
    <submittedName>
        <fullName evidence="2">Uncharacterized protein</fullName>
    </submittedName>
</protein>
<feature type="region of interest" description="Disordered" evidence="1">
    <location>
        <begin position="195"/>
        <end position="233"/>
    </location>
</feature>
<feature type="compositionally biased region" description="Gly residues" evidence="1">
    <location>
        <begin position="215"/>
        <end position="233"/>
    </location>
</feature>